<name>X1HIN3_9ZZZZ</name>
<feature type="coiled-coil region" evidence="1">
    <location>
        <begin position="130"/>
        <end position="157"/>
    </location>
</feature>
<proteinExistence type="predicted"/>
<evidence type="ECO:0000256" key="1">
    <source>
        <dbReference type="SAM" id="Coils"/>
    </source>
</evidence>
<feature type="non-terminal residue" evidence="2">
    <location>
        <position position="1"/>
    </location>
</feature>
<comment type="caution">
    <text evidence="2">The sequence shown here is derived from an EMBL/GenBank/DDBJ whole genome shotgun (WGS) entry which is preliminary data.</text>
</comment>
<organism evidence="2">
    <name type="scientific">marine sediment metagenome</name>
    <dbReference type="NCBI Taxonomy" id="412755"/>
    <lineage>
        <taxon>unclassified sequences</taxon>
        <taxon>metagenomes</taxon>
        <taxon>ecological metagenomes</taxon>
    </lineage>
</organism>
<evidence type="ECO:0000313" key="2">
    <source>
        <dbReference type="EMBL" id="GAH69352.1"/>
    </source>
</evidence>
<dbReference type="EMBL" id="BARU01028329">
    <property type="protein sequence ID" value="GAH69352.1"/>
    <property type="molecule type" value="Genomic_DNA"/>
</dbReference>
<feature type="non-terminal residue" evidence="2">
    <location>
        <position position="268"/>
    </location>
</feature>
<keyword evidence="1" id="KW-0175">Coiled coil</keyword>
<reference evidence="2" key="1">
    <citation type="journal article" date="2014" name="Front. Microbiol.">
        <title>High frequency of phylogenetically diverse reductive dehalogenase-homologous genes in deep subseafloor sedimentary metagenomes.</title>
        <authorList>
            <person name="Kawai M."/>
            <person name="Futagami T."/>
            <person name="Toyoda A."/>
            <person name="Takaki Y."/>
            <person name="Nishi S."/>
            <person name="Hori S."/>
            <person name="Arai W."/>
            <person name="Tsubouchi T."/>
            <person name="Morono Y."/>
            <person name="Uchiyama I."/>
            <person name="Ito T."/>
            <person name="Fujiyama A."/>
            <person name="Inagaki F."/>
            <person name="Takami H."/>
        </authorList>
    </citation>
    <scope>NUCLEOTIDE SEQUENCE</scope>
    <source>
        <strain evidence="2">Expedition CK06-06</strain>
    </source>
</reference>
<gene>
    <name evidence="2" type="ORF">S03H2_45230</name>
</gene>
<dbReference type="AlphaFoldDB" id="X1HIN3"/>
<sequence length="268" mass="32151">YGESLEDLNRTPQSIRKDRLILRKIEIPPVSLKKKIQRILPKELLLDISEIEFKKIKRKEEKFRKTIHSLDEIPQRKGILIAVREEEIEITEDFVDIYTFTVELSSLYRLSLMPTYEKLKQLYPKGEIPENEAVDLKRQIEEQVRNYEVKEEEVEVALALIRPEGFSKEQKDGKVIYVTEIVYHKDKEKYLLKRKMLKDKFKRDFGFHYNPYKFDSSPEKEFFTWLLEILNEDPADVEDIYYTGGMDDPSKTEFLFEYKGKDSKYHNY</sequence>
<accession>X1HIN3</accession>
<protein>
    <submittedName>
        <fullName evidence="2">Uncharacterized protein</fullName>
    </submittedName>
</protein>